<dbReference type="InterPro" id="IPR011707">
    <property type="entry name" value="Cu-oxidase-like_N"/>
</dbReference>
<evidence type="ECO:0000259" key="12">
    <source>
        <dbReference type="Pfam" id="PF07731"/>
    </source>
</evidence>
<dbReference type="Gene3D" id="2.60.40.420">
    <property type="entry name" value="Cupredoxins - blue copper proteins"/>
    <property type="match status" value="3"/>
</dbReference>
<keyword evidence="3" id="KW-0479">Metal-binding</keyword>
<dbReference type="GO" id="GO:0016491">
    <property type="term" value="F:oxidoreductase activity"/>
    <property type="evidence" value="ECO:0007669"/>
    <property type="project" value="UniProtKB-KW"/>
</dbReference>
<dbReference type="GO" id="GO:0042597">
    <property type="term" value="C:periplasmic space"/>
    <property type="evidence" value="ECO:0007669"/>
    <property type="project" value="UniProtKB-SubCell"/>
</dbReference>
<feature type="region of interest" description="Disordered" evidence="10">
    <location>
        <begin position="1"/>
        <end position="21"/>
    </location>
</feature>
<sequence length="571" mass="61793">MKKRKCPSISSMSDSGTSNALSTLTESGLQLSRRRLIGTAALAVLAAPALRKGASAQAMGGGMGGMMGMEPGLLKPATMNAGAFTRPLAIPPQISGEERAGVLHYALRMGVGTSELVAGTRTPTWGYNGPLLGPALRVPRGRAVRIAVTNNLDQSTTTHWHGAHVPGSMDGGPQSLILPGQTFDYRFTLDPSLARRSGTTLVRRRARGRMPMPGWPGYCSSITEWTLASVCRAPGGVDDIPVIVQDRRMAADGRLLYMTSMMDLMGMKGDRFLVNGREQPYAAVPAQRVRLRLLNGSNARFYNFALSDGRAFHAIATDAGLLERPVEMRRLVLAPGERAEIFVDLSRDLGKTLVLRSDSGAVVPALNGAPMHTDGWDRNGFDLLQLRVVAPNAAKTVLPARMAEYAALRPDAPVRRFTLQGIRMMGGGDSGMMRMGGGVERGAPPDSGPGRMSLGIGGARLFSINDQFMDMAVINQRVRLGSNEVWEVRNDAMMAHPFHCHGTSLRLLSRNSGEVPEWEQGWKDTVLVRINETVRMAARFTQPADDAHPFMYHCHILEHEGNGMMGQFTVA</sequence>
<dbReference type="PANTHER" id="PTHR48267:SF1">
    <property type="entry name" value="BILIRUBIN OXIDASE"/>
    <property type="match status" value="1"/>
</dbReference>
<feature type="compositionally biased region" description="Polar residues" evidence="10">
    <location>
        <begin position="8"/>
        <end position="21"/>
    </location>
</feature>
<evidence type="ECO:0000256" key="9">
    <source>
        <dbReference type="ARBA" id="ARBA00048092"/>
    </source>
</evidence>
<dbReference type="CDD" id="cd13867">
    <property type="entry name" value="CuRO_2_CueO_FtsP"/>
    <property type="match status" value="1"/>
</dbReference>
<comment type="subunit">
    <text evidence="2">Monomer.</text>
</comment>
<dbReference type="PROSITE" id="PS00080">
    <property type="entry name" value="MULTICOPPER_OXIDASE2"/>
    <property type="match status" value="1"/>
</dbReference>
<evidence type="ECO:0000313" key="15">
    <source>
        <dbReference type="Proteomes" id="UP000183649"/>
    </source>
</evidence>
<keyword evidence="14" id="KW-0946">Virion</keyword>
<reference evidence="15" key="1">
    <citation type="submission" date="2015-08" db="EMBL/GenBank/DDBJ databases">
        <authorList>
            <person name="Varghese N."/>
        </authorList>
    </citation>
    <scope>NUCLEOTIDE SEQUENCE [LARGE SCALE GENOMIC DNA]</scope>
    <source>
        <strain evidence="15">DSM 18181</strain>
    </source>
</reference>
<keyword evidence="15" id="KW-1185">Reference proteome</keyword>
<dbReference type="GO" id="GO:0005507">
    <property type="term" value="F:copper ion binding"/>
    <property type="evidence" value="ECO:0007669"/>
    <property type="project" value="InterPro"/>
</dbReference>
<evidence type="ECO:0000256" key="8">
    <source>
        <dbReference type="ARBA" id="ARBA00043090"/>
    </source>
</evidence>
<protein>
    <recommendedName>
        <fullName evidence="6">Multicopper oxidase CueO</fullName>
        <ecNumber evidence="5">1.16.3.4</ecNumber>
    </recommendedName>
    <alternativeName>
        <fullName evidence="7">Copper efflux oxidase</fullName>
    </alternativeName>
    <alternativeName>
        <fullName evidence="8">Cuprous oxidase</fullName>
    </alternativeName>
</protein>
<evidence type="ECO:0000256" key="10">
    <source>
        <dbReference type="SAM" id="MobiDB-lite"/>
    </source>
</evidence>
<comment type="subcellular location">
    <subcellularLocation>
        <location evidence="1">Periplasm</location>
    </subcellularLocation>
</comment>
<evidence type="ECO:0000313" key="14">
    <source>
        <dbReference type="EMBL" id="CUB00790.1"/>
    </source>
</evidence>
<accession>A0A0K6ICF7</accession>
<evidence type="ECO:0000256" key="1">
    <source>
        <dbReference type="ARBA" id="ARBA00004418"/>
    </source>
</evidence>
<dbReference type="AlphaFoldDB" id="A0A0K6ICF7"/>
<evidence type="ECO:0000256" key="3">
    <source>
        <dbReference type="ARBA" id="ARBA00022723"/>
    </source>
</evidence>
<dbReference type="SUPFAM" id="SSF49503">
    <property type="entry name" value="Cupredoxins"/>
    <property type="match status" value="3"/>
</dbReference>
<evidence type="ECO:0000259" key="13">
    <source>
        <dbReference type="Pfam" id="PF07732"/>
    </source>
</evidence>
<proteinExistence type="predicted"/>
<dbReference type="InterPro" id="IPR006311">
    <property type="entry name" value="TAT_signal"/>
</dbReference>
<dbReference type="Pfam" id="PF07732">
    <property type="entry name" value="Cu-oxidase_3"/>
    <property type="match status" value="1"/>
</dbReference>
<name>A0A0K6ICF7_9BURK</name>
<feature type="domain" description="Plastocyanin-like" evidence="11">
    <location>
        <begin position="268"/>
        <end position="346"/>
    </location>
</feature>
<dbReference type="Pfam" id="PF07731">
    <property type="entry name" value="Cu-oxidase_2"/>
    <property type="match status" value="1"/>
</dbReference>
<gene>
    <name evidence="14" type="ORF">Ga0061069_11718</name>
</gene>
<dbReference type="GO" id="GO:0051301">
    <property type="term" value="P:cell division"/>
    <property type="evidence" value="ECO:0007669"/>
    <property type="project" value="UniProtKB-KW"/>
</dbReference>
<dbReference type="RefSeq" id="WP_245610081.1">
    <property type="nucleotide sequence ID" value="NZ_CYHF01000017.1"/>
</dbReference>
<evidence type="ECO:0000256" key="5">
    <source>
        <dbReference type="ARBA" id="ARBA00038978"/>
    </source>
</evidence>
<keyword evidence="4" id="KW-0560">Oxidoreductase</keyword>
<dbReference type="InterPro" id="IPR011706">
    <property type="entry name" value="Cu-oxidase_C"/>
</dbReference>
<dbReference type="InterPro" id="IPR045087">
    <property type="entry name" value="Cu-oxidase_fam"/>
</dbReference>
<evidence type="ECO:0000259" key="11">
    <source>
        <dbReference type="Pfam" id="PF00394"/>
    </source>
</evidence>
<organism evidence="14 15">
    <name type="scientific">Thiomonas bhubaneswarensis</name>
    <dbReference type="NCBI Taxonomy" id="339866"/>
    <lineage>
        <taxon>Bacteria</taxon>
        <taxon>Pseudomonadati</taxon>
        <taxon>Pseudomonadota</taxon>
        <taxon>Betaproteobacteria</taxon>
        <taxon>Burkholderiales</taxon>
        <taxon>Thiomonas</taxon>
    </lineage>
</organism>
<dbReference type="EMBL" id="CYHF01000017">
    <property type="protein sequence ID" value="CUB00790.1"/>
    <property type="molecule type" value="Genomic_DNA"/>
</dbReference>
<dbReference type="InterPro" id="IPR008972">
    <property type="entry name" value="Cupredoxin"/>
</dbReference>
<keyword evidence="14" id="KW-0132">Cell division</keyword>
<dbReference type="Pfam" id="PF00394">
    <property type="entry name" value="Cu-oxidase"/>
    <property type="match status" value="1"/>
</dbReference>
<dbReference type="PROSITE" id="PS51318">
    <property type="entry name" value="TAT"/>
    <property type="match status" value="1"/>
</dbReference>
<evidence type="ECO:0000256" key="4">
    <source>
        <dbReference type="ARBA" id="ARBA00023002"/>
    </source>
</evidence>
<comment type="catalytic activity">
    <reaction evidence="9">
        <text>4 Cu(+) + O2 + 4 H(+) = 4 Cu(2+) + 2 H2O</text>
        <dbReference type="Rhea" id="RHEA:30083"/>
        <dbReference type="ChEBI" id="CHEBI:15377"/>
        <dbReference type="ChEBI" id="CHEBI:15378"/>
        <dbReference type="ChEBI" id="CHEBI:15379"/>
        <dbReference type="ChEBI" id="CHEBI:29036"/>
        <dbReference type="ChEBI" id="CHEBI:49552"/>
        <dbReference type="EC" id="1.16.3.4"/>
    </reaction>
    <physiologicalReaction direction="left-to-right" evidence="9">
        <dbReference type="Rhea" id="RHEA:30084"/>
    </physiologicalReaction>
</comment>
<dbReference type="InterPro" id="IPR002355">
    <property type="entry name" value="Cu_oxidase_Cu_BS"/>
</dbReference>
<keyword evidence="14" id="KW-0167">Capsid protein</keyword>
<dbReference type="PANTHER" id="PTHR48267">
    <property type="entry name" value="CUPREDOXIN SUPERFAMILY PROTEIN"/>
    <property type="match status" value="1"/>
</dbReference>
<dbReference type="Proteomes" id="UP000183649">
    <property type="component" value="Unassembled WGS sequence"/>
</dbReference>
<feature type="domain" description="Plastocyanin-like" evidence="12">
    <location>
        <begin position="465"/>
        <end position="570"/>
    </location>
</feature>
<dbReference type="EC" id="1.16.3.4" evidence="5"/>
<evidence type="ECO:0000256" key="7">
    <source>
        <dbReference type="ARBA" id="ARBA00042896"/>
    </source>
</evidence>
<dbReference type="CDD" id="cd13890">
    <property type="entry name" value="CuRO_3_CueO_FtsP"/>
    <property type="match status" value="1"/>
</dbReference>
<dbReference type="InterPro" id="IPR001117">
    <property type="entry name" value="Cu-oxidase_2nd"/>
</dbReference>
<dbReference type="STRING" id="339866.GCA_001418255_03026"/>
<evidence type="ECO:0000256" key="6">
    <source>
        <dbReference type="ARBA" id="ARBA00041027"/>
    </source>
</evidence>
<evidence type="ECO:0000256" key="2">
    <source>
        <dbReference type="ARBA" id="ARBA00011245"/>
    </source>
</evidence>
<feature type="domain" description="Plastocyanin-like" evidence="13">
    <location>
        <begin position="116"/>
        <end position="190"/>
    </location>
</feature>
<keyword evidence="14" id="KW-0131">Cell cycle</keyword>